<dbReference type="NCBIfam" id="TIGR00044">
    <property type="entry name" value="YggS family pyridoxal phosphate-dependent enzyme"/>
    <property type="match status" value="1"/>
</dbReference>
<dbReference type="PANTHER" id="PTHR10146:SF14">
    <property type="entry name" value="PYRIDOXAL PHOSPHATE HOMEOSTASIS PROTEIN"/>
    <property type="match status" value="1"/>
</dbReference>
<feature type="domain" description="Alanine racemase N-terminal" evidence="5">
    <location>
        <begin position="7"/>
        <end position="223"/>
    </location>
</feature>
<evidence type="ECO:0000259" key="5">
    <source>
        <dbReference type="Pfam" id="PF01168"/>
    </source>
</evidence>
<dbReference type="EMBL" id="SLXK01000012">
    <property type="protein sequence ID" value="TCP29104.1"/>
    <property type="molecule type" value="Genomic_DNA"/>
</dbReference>
<dbReference type="RefSeq" id="WP_132746001.1">
    <property type="nucleotide sequence ID" value="NZ_SLXK01000012.1"/>
</dbReference>
<evidence type="ECO:0000313" key="7">
    <source>
        <dbReference type="Proteomes" id="UP000295416"/>
    </source>
</evidence>
<dbReference type="FunFam" id="3.20.20.10:FF:000011">
    <property type="entry name" value="Pyridoxal phosphate homeostasis protein"/>
    <property type="match status" value="1"/>
</dbReference>
<comment type="caution">
    <text evidence="6">The sequence shown here is derived from an EMBL/GenBank/DDBJ whole genome shotgun (WGS) entry which is preliminary data.</text>
</comment>
<dbReference type="OrthoDB" id="9804072at2"/>
<proteinExistence type="inferred from homology"/>
<evidence type="ECO:0000256" key="4">
    <source>
        <dbReference type="RuleBase" id="RU004514"/>
    </source>
</evidence>
<dbReference type="Pfam" id="PF01168">
    <property type="entry name" value="Ala_racemase_N"/>
    <property type="match status" value="1"/>
</dbReference>
<evidence type="ECO:0000256" key="3">
    <source>
        <dbReference type="PIRSR" id="PIRSR004848-1"/>
    </source>
</evidence>
<comment type="cofactor">
    <cofactor evidence="3">
        <name>pyridoxal 5'-phosphate</name>
        <dbReference type="ChEBI" id="CHEBI:597326"/>
    </cofactor>
</comment>
<name>A0A4R2P4U8_9BACL</name>
<dbReference type="AlphaFoldDB" id="A0A4R2P4U8"/>
<comment type="similarity">
    <text evidence="2 4">Belongs to the pyridoxal phosphate-binding protein YggS/PROSC family.</text>
</comment>
<gene>
    <name evidence="6" type="ORF">EV207_11226</name>
</gene>
<dbReference type="InterPro" id="IPR029066">
    <property type="entry name" value="PLP-binding_barrel"/>
</dbReference>
<dbReference type="HAMAP" id="MF_02087">
    <property type="entry name" value="PLP_homeostasis"/>
    <property type="match status" value="1"/>
</dbReference>
<dbReference type="InterPro" id="IPR011078">
    <property type="entry name" value="PyrdxlP_homeostasis"/>
</dbReference>
<evidence type="ECO:0000313" key="6">
    <source>
        <dbReference type="EMBL" id="TCP29104.1"/>
    </source>
</evidence>
<sequence>MTVVNQLKNVQKNIKQACEAGERSAKNVNIIAVTKYVTEARAEEAVKAGLTHLGENRKEGLLQKQAAISDSRVLWHFIGSLQTRKVKDVISHIDYLHSLDRLTLAKEINKRADVPLKCFVQVNISGESSKHGIGEDELMAFIKALKDFSNISIVGLMTMAPHTEDQELIRRIFRRLKNWQEHIMEHGFEHAPCTELSMGMSNDYQIAVQEGATFVRIGSALVGNDG</sequence>
<dbReference type="Gene3D" id="3.20.20.10">
    <property type="entry name" value="Alanine racemase"/>
    <property type="match status" value="1"/>
</dbReference>
<dbReference type="InterPro" id="IPR001608">
    <property type="entry name" value="Ala_racemase_N"/>
</dbReference>
<feature type="modified residue" description="N6-(pyridoxal phosphate)lysine" evidence="2 3">
    <location>
        <position position="35"/>
    </location>
</feature>
<dbReference type="GO" id="GO:0030170">
    <property type="term" value="F:pyridoxal phosphate binding"/>
    <property type="evidence" value="ECO:0007669"/>
    <property type="project" value="UniProtKB-UniRule"/>
</dbReference>
<organism evidence="6 7">
    <name type="scientific">Scopulibacillus darangshiensis</name>
    <dbReference type="NCBI Taxonomy" id="442528"/>
    <lineage>
        <taxon>Bacteria</taxon>
        <taxon>Bacillati</taxon>
        <taxon>Bacillota</taxon>
        <taxon>Bacilli</taxon>
        <taxon>Bacillales</taxon>
        <taxon>Sporolactobacillaceae</taxon>
        <taxon>Scopulibacillus</taxon>
    </lineage>
</organism>
<reference evidence="6 7" key="1">
    <citation type="submission" date="2019-03" db="EMBL/GenBank/DDBJ databases">
        <title>Genomic Encyclopedia of Type Strains, Phase IV (KMG-IV): sequencing the most valuable type-strain genomes for metagenomic binning, comparative biology and taxonomic classification.</title>
        <authorList>
            <person name="Goeker M."/>
        </authorList>
    </citation>
    <scope>NUCLEOTIDE SEQUENCE [LARGE SCALE GENOMIC DNA]</scope>
    <source>
        <strain evidence="6 7">DSM 19377</strain>
    </source>
</reference>
<dbReference type="SUPFAM" id="SSF51419">
    <property type="entry name" value="PLP-binding barrel"/>
    <property type="match status" value="1"/>
</dbReference>
<keyword evidence="1 2" id="KW-0663">Pyridoxal phosphate</keyword>
<dbReference type="PROSITE" id="PS01211">
    <property type="entry name" value="UPF0001"/>
    <property type="match status" value="1"/>
</dbReference>
<evidence type="ECO:0000256" key="2">
    <source>
        <dbReference type="HAMAP-Rule" id="MF_02087"/>
    </source>
</evidence>
<protein>
    <recommendedName>
        <fullName evidence="2">Pyridoxal phosphate homeostasis protein</fullName>
        <shortName evidence="2">PLP homeostasis protein</shortName>
    </recommendedName>
</protein>
<dbReference type="Proteomes" id="UP000295416">
    <property type="component" value="Unassembled WGS sequence"/>
</dbReference>
<accession>A0A4R2P4U8</accession>
<comment type="function">
    <text evidence="2">Pyridoxal 5'-phosphate (PLP)-binding protein, which is involved in PLP homeostasis.</text>
</comment>
<dbReference type="PIRSF" id="PIRSF004848">
    <property type="entry name" value="YBL036c_PLPDEIII"/>
    <property type="match status" value="1"/>
</dbReference>
<dbReference type="CDD" id="cd00635">
    <property type="entry name" value="PLPDE_III_YBL036c_like"/>
    <property type="match status" value="1"/>
</dbReference>
<evidence type="ECO:0000256" key="1">
    <source>
        <dbReference type="ARBA" id="ARBA00022898"/>
    </source>
</evidence>
<dbReference type="PANTHER" id="PTHR10146">
    <property type="entry name" value="PROLINE SYNTHETASE CO-TRANSCRIBED BACTERIAL HOMOLOG PROTEIN"/>
    <property type="match status" value="1"/>
</dbReference>
<keyword evidence="7" id="KW-1185">Reference proteome</keyword>